<dbReference type="RefSeq" id="WP_188646210.1">
    <property type="nucleotide sequence ID" value="NZ_BMHQ01000001.1"/>
</dbReference>
<dbReference type="Proteomes" id="UP000625210">
    <property type="component" value="Unassembled WGS sequence"/>
</dbReference>
<organism evidence="1 2">
    <name type="scientific">Marinithermofilum abyssi</name>
    <dbReference type="NCBI Taxonomy" id="1571185"/>
    <lineage>
        <taxon>Bacteria</taxon>
        <taxon>Bacillati</taxon>
        <taxon>Bacillota</taxon>
        <taxon>Bacilli</taxon>
        <taxon>Bacillales</taxon>
        <taxon>Thermoactinomycetaceae</taxon>
        <taxon>Marinithermofilum</taxon>
    </lineage>
</organism>
<evidence type="ECO:0000313" key="1">
    <source>
        <dbReference type="EMBL" id="GGE05842.1"/>
    </source>
</evidence>
<proteinExistence type="predicted"/>
<comment type="caution">
    <text evidence="1">The sequence shown here is derived from an EMBL/GenBank/DDBJ whole genome shotgun (WGS) entry which is preliminary data.</text>
</comment>
<dbReference type="AlphaFoldDB" id="A0A8J2VD67"/>
<evidence type="ECO:0000313" key="2">
    <source>
        <dbReference type="Proteomes" id="UP000625210"/>
    </source>
</evidence>
<name>A0A8J2VD67_9BACL</name>
<accession>A0A8J2VD67</accession>
<protein>
    <submittedName>
        <fullName evidence="1">Uncharacterized protein</fullName>
    </submittedName>
</protein>
<dbReference type="EMBL" id="BMHQ01000001">
    <property type="protein sequence ID" value="GGE05842.1"/>
    <property type="molecule type" value="Genomic_DNA"/>
</dbReference>
<reference evidence="1" key="1">
    <citation type="journal article" date="2014" name="Int. J. Syst. Evol. Microbiol.">
        <title>Complete genome sequence of Corynebacterium casei LMG S-19264T (=DSM 44701T), isolated from a smear-ripened cheese.</title>
        <authorList>
            <consortium name="US DOE Joint Genome Institute (JGI-PGF)"/>
            <person name="Walter F."/>
            <person name="Albersmeier A."/>
            <person name="Kalinowski J."/>
            <person name="Ruckert C."/>
        </authorList>
    </citation>
    <scope>NUCLEOTIDE SEQUENCE</scope>
    <source>
        <strain evidence="1">CGMCC 1.15179</strain>
    </source>
</reference>
<keyword evidence="2" id="KW-1185">Reference proteome</keyword>
<reference evidence="1" key="2">
    <citation type="submission" date="2020-09" db="EMBL/GenBank/DDBJ databases">
        <authorList>
            <person name="Sun Q."/>
            <person name="Zhou Y."/>
        </authorList>
    </citation>
    <scope>NUCLEOTIDE SEQUENCE</scope>
    <source>
        <strain evidence="1">CGMCC 1.15179</strain>
    </source>
</reference>
<sequence length="81" mass="9419">MKPPKRVSANRIEPLTQVNWGAQIADMKEAVYQNGVFTAALMEVMERKGLLQQQEVMETMRRLDAELLTELEWEVEKRKEG</sequence>
<gene>
    <name evidence="1" type="ORF">GCM10011571_03700</name>
</gene>